<evidence type="ECO:0000256" key="4">
    <source>
        <dbReference type="ARBA" id="ARBA00022679"/>
    </source>
</evidence>
<dbReference type="PROSITE" id="PS50048">
    <property type="entry name" value="ZN2_CY6_FUNGAL_2"/>
    <property type="match status" value="1"/>
</dbReference>
<evidence type="ECO:0000256" key="20">
    <source>
        <dbReference type="ARBA" id="ARBA00048835"/>
    </source>
</evidence>
<proteinExistence type="inferred from homology"/>
<keyword evidence="12" id="KW-0804">Transcription</keyword>
<dbReference type="CDD" id="cd12148">
    <property type="entry name" value="fungal_TF_MHR"/>
    <property type="match status" value="1"/>
</dbReference>
<dbReference type="GO" id="GO:0006351">
    <property type="term" value="P:DNA-templated transcription"/>
    <property type="evidence" value="ECO:0007669"/>
    <property type="project" value="InterPro"/>
</dbReference>
<dbReference type="Gene3D" id="3.20.20.70">
    <property type="entry name" value="Aldolase class I"/>
    <property type="match status" value="1"/>
</dbReference>
<dbReference type="Pfam" id="PF00172">
    <property type="entry name" value="Zn_clus"/>
    <property type="match status" value="1"/>
</dbReference>
<comment type="catalytic activity">
    <reaction evidence="20">
        <text>holo-[ACP] + acetyl-CoA = acetyl-[ACP] + CoA</text>
        <dbReference type="Rhea" id="RHEA:41788"/>
        <dbReference type="Rhea" id="RHEA-COMP:9621"/>
        <dbReference type="Rhea" id="RHEA-COMP:9685"/>
        <dbReference type="ChEBI" id="CHEBI:57287"/>
        <dbReference type="ChEBI" id="CHEBI:57288"/>
        <dbReference type="ChEBI" id="CHEBI:64479"/>
        <dbReference type="ChEBI" id="CHEBI:78446"/>
        <dbReference type="EC" id="2.3.1.38"/>
    </reaction>
</comment>
<dbReference type="GO" id="GO:0004318">
    <property type="term" value="F:enoyl-[acyl-carrier-protein] reductase (NADH) activity"/>
    <property type="evidence" value="ECO:0007669"/>
    <property type="project" value="UniProtKB-EC"/>
</dbReference>
<dbReference type="GO" id="GO:0004312">
    <property type="term" value="F:fatty acid synthase activity"/>
    <property type="evidence" value="ECO:0007669"/>
    <property type="project" value="InterPro"/>
</dbReference>
<dbReference type="PRINTS" id="PR01483">
    <property type="entry name" value="FASYNTHASE"/>
</dbReference>
<feature type="domain" description="Zn(2)-C6 fungal-type" evidence="22">
    <location>
        <begin position="2022"/>
        <end position="2052"/>
    </location>
</feature>
<dbReference type="STRING" id="656916.A0A2G7FV86"/>
<evidence type="ECO:0000313" key="24">
    <source>
        <dbReference type="Proteomes" id="UP000231358"/>
    </source>
</evidence>
<evidence type="ECO:0000256" key="10">
    <source>
        <dbReference type="ARBA" id="ARBA00023027"/>
    </source>
</evidence>
<dbReference type="Gene3D" id="3.10.129.10">
    <property type="entry name" value="Hotdog Thioesterase"/>
    <property type="match status" value="2"/>
</dbReference>
<dbReference type="Gene3D" id="3.30.1120.100">
    <property type="match status" value="1"/>
</dbReference>
<name>A0A2G7FV86_9EURO</name>
<comment type="catalytic activity">
    <reaction evidence="16">
        <text>acetyl-CoA + n malonyl-CoA + 2n NADPH + 4n H(+) = a long-chain-acyl-CoA + n CoA + n CO2 + 2n NADP(+).</text>
        <dbReference type="EC" id="2.3.1.86"/>
    </reaction>
</comment>
<dbReference type="Gene3D" id="1.20.930.70">
    <property type="match status" value="1"/>
</dbReference>
<dbReference type="Pfam" id="PF01575">
    <property type="entry name" value="MaoC_dehydratas"/>
    <property type="match status" value="1"/>
</dbReference>
<gene>
    <name evidence="23" type="ORF">AARAC_005991</name>
</gene>
<dbReference type="EMBL" id="NEXV01000395">
    <property type="protein sequence ID" value="PIG84205.1"/>
    <property type="molecule type" value="Genomic_DNA"/>
</dbReference>
<evidence type="ECO:0000256" key="14">
    <source>
        <dbReference type="ARBA" id="ARBA00023268"/>
    </source>
</evidence>
<dbReference type="PANTHER" id="PTHR10982">
    <property type="entry name" value="MALONYL COA-ACYL CARRIER PROTEIN TRANSACYLASE"/>
    <property type="match status" value="1"/>
</dbReference>
<dbReference type="InterPro" id="IPR029069">
    <property type="entry name" value="HotDog_dom_sf"/>
</dbReference>
<comment type="subunit">
    <text evidence="15">[Alpha(6)beta(6)] hexamers of two multifunctional subunits (alpha and beta).</text>
</comment>
<dbReference type="Pfam" id="PF13452">
    <property type="entry name" value="FAS1_DH_region"/>
    <property type="match status" value="1"/>
</dbReference>
<dbReference type="SUPFAM" id="SSF54637">
    <property type="entry name" value="Thioesterase/thiol ester dehydrase-isomerase"/>
    <property type="match status" value="2"/>
</dbReference>
<dbReference type="InterPro" id="IPR007219">
    <property type="entry name" value="XnlR_reg_dom"/>
</dbReference>
<dbReference type="SUPFAM" id="SSF51395">
    <property type="entry name" value="FMN-linked oxidoreductases"/>
    <property type="match status" value="1"/>
</dbReference>
<evidence type="ECO:0000256" key="18">
    <source>
        <dbReference type="ARBA" id="ARBA00048536"/>
    </source>
</evidence>
<keyword evidence="11" id="KW-0238">DNA-binding</keyword>
<evidence type="ECO:0000256" key="8">
    <source>
        <dbReference type="ARBA" id="ARBA00023002"/>
    </source>
</evidence>
<dbReference type="Pfam" id="PF04082">
    <property type="entry name" value="Fungal_trans"/>
    <property type="match status" value="1"/>
</dbReference>
<dbReference type="FunFam" id="1.20.930.70:FF:000001">
    <property type="entry name" value="Fatty acid synthase beta subunit dehydratase"/>
    <property type="match status" value="1"/>
</dbReference>
<evidence type="ECO:0000256" key="3">
    <source>
        <dbReference type="ARBA" id="ARBA00010009"/>
    </source>
</evidence>
<comment type="caution">
    <text evidence="23">The sequence shown here is derived from an EMBL/GenBank/DDBJ whole genome shotgun (WGS) entry which is preliminary data.</text>
</comment>
<comment type="pathway">
    <text evidence="2">Secondary metabolite biosynthesis.</text>
</comment>
<dbReference type="Gene3D" id="6.20.240.10">
    <property type="match status" value="1"/>
</dbReference>
<dbReference type="Pfam" id="PF16073">
    <property type="entry name" value="SAT"/>
    <property type="match status" value="1"/>
</dbReference>
<dbReference type="InterPro" id="IPR003965">
    <property type="entry name" value="Fatty_acid_synthase"/>
</dbReference>
<dbReference type="InterPro" id="IPR036864">
    <property type="entry name" value="Zn2-C6_fun-type_DNA-bd_sf"/>
</dbReference>
<dbReference type="Proteomes" id="UP000231358">
    <property type="component" value="Unassembled WGS sequence"/>
</dbReference>
<dbReference type="CDD" id="cd03447">
    <property type="entry name" value="FAS_MaoC"/>
    <property type="match status" value="1"/>
</dbReference>
<comment type="catalytic activity">
    <reaction evidence="18">
        <text>(9Z)-octadecenoyl-[ACP] + H2O = (9Z)-octadecenoate + holo-[ACP] + H(+)</text>
        <dbReference type="Rhea" id="RHEA:15057"/>
        <dbReference type="Rhea" id="RHEA-COMP:9685"/>
        <dbReference type="Rhea" id="RHEA-COMP:9924"/>
        <dbReference type="ChEBI" id="CHEBI:15377"/>
        <dbReference type="ChEBI" id="CHEBI:15378"/>
        <dbReference type="ChEBI" id="CHEBI:30823"/>
        <dbReference type="ChEBI" id="CHEBI:64479"/>
        <dbReference type="ChEBI" id="CHEBI:78783"/>
        <dbReference type="EC" id="3.1.2.14"/>
    </reaction>
</comment>
<evidence type="ECO:0000256" key="6">
    <source>
        <dbReference type="ARBA" id="ARBA00022801"/>
    </source>
</evidence>
<dbReference type="Gene3D" id="1.20.1050.120">
    <property type="match status" value="1"/>
</dbReference>
<dbReference type="Gene3D" id="3.30.70.3330">
    <property type="match status" value="1"/>
</dbReference>
<dbReference type="GO" id="GO:0019171">
    <property type="term" value="F:(3R)-hydroxyacyl-[acyl-carrier-protein] dehydratase activity"/>
    <property type="evidence" value="ECO:0007669"/>
    <property type="project" value="UniProtKB-EC"/>
</dbReference>
<dbReference type="CDD" id="cd00067">
    <property type="entry name" value="GAL4"/>
    <property type="match status" value="1"/>
</dbReference>
<dbReference type="GO" id="GO:0003677">
    <property type="term" value="F:DNA binding"/>
    <property type="evidence" value="ECO:0007669"/>
    <property type="project" value="UniProtKB-KW"/>
</dbReference>
<dbReference type="Pfam" id="PF08354">
    <property type="entry name" value="Fas1-AflB-like_hel"/>
    <property type="match status" value="1"/>
</dbReference>
<evidence type="ECO:0000256" key="5">
    <source>
        <dbReference type="ARBA" id="ARBA00022723"/>
    </source>
</evidence>
<dbReference type="GO" id="GO:0004321">
    <property type="term" value="F:fatty-acyl-CoA synthase activity"/>
    <property type="evidence" value="ECO:0007669"/>
    <property type="project" value="UniProtKB-EC"/>
</dbReference>
<dbReference type="Gene3D" id="6.10.60.10">
    <property type="match status" value="1"/>
</dbReference>
<dbReference type="InterPro" id="IPR014043">
    <property type="entry name" value="Acyl_transferase_dom"/>
</dbReference>
<feature type="compositionally biased region" description="Low complexity" evidence="21">
    <location>
        <begin position="2660"/>
        <end position="2680"/>
    </location>
</feature>
<dbReference type="FunFam" id="3.20.20.70:FF:000078">
    <property type="entry name" value="Fatty acid synthase beta subunit dehydratase"/>
    <property type="match status" value="1"/>
</dbReference>
<evidence type="ECO:0000256" key="11">
    <source>
        <dbReference type="ARBA" id="ARBA00023125"/>
    </source>
</evidence>
<dbReference type="SMART" id="SM00827">
    <property type="entry name" value="PKS_AT"/>
    <property type="match status" value="1"/>
</dbReference>
<dbReference type="GO" id="GO:0000981">
    <property type="term" value="F:DNA-binding transcription factor activity, RNA polymerase II-specific"/>
    <property type="evidence" value="ECO:0007669"/>
    <property type="project" value="InterPro"/>
</dbReference>
<keyword evidence="8" id="KW-0560">Oxidoreductase</keyword>
<keyword evidence="4" id="KW-0808">Transferase</keyword>
<dbReference type="SUPFAM" id="SSF57701">
    <property type="entry name" value="Zn2/Cys6 DNA-binding domain"/>
    <property type="match status" value="1"/>
</dbReference>
<dbReference type="GO" id="GO:0006633">
    <property type="term" value="P:fatty acid biosynthetic process"/>
    <property type="evidence" value="ECO:0007669"/>
    <property type="project" value="InterPro"/>
</dbReference>
<dbReference type="InterPro" id="IPR032088">
    <property type="entry name" value="SAT"/>
</dbReference>
<dbReference type="SMART" id="SM00066">
    <property type="entry name" value="GAL4"/>
    <property type="match status" value="1"/>
</dbReference>
<evidence type="ECO:0000256" key="1">
    <source>
        <dbReference type="ARBA" id="ARBA00001055"/>
    </source>
</evidence>
<keyword evidence="6" id="KW-0378">Hydrolase</keyword>
<dbReference type="InterPro" id="IPR013785">
    <property type="entry name" value="Aldolase_TIM"/>
</dbReference>
<dbReference type="Gene3D" id="4.10.240.10">
    <property type="entry name" value="Zn(2)-C6 fungal-type DNA-binding domain"/>
    <property type="match status" value="1"/>
</dbReference>
<evidence type="ECO:0000256" key="16">
    <source>
        <dbReference type="ARBA" id="ARBA00048237"/>
    </source>
</evidence>
<evidence type="ECO:0000256" key="17">
    <source>
        <dbReference type="ARBA" id="ARBA00048462"/>
    </source>
</evidence>
<dbReference type="GO" id="GO:0005835">
    <property type="term" value="C:fatty acid synthase complex"/>
    <property type="evidence" value="ECO:0007669"/>
    <property type="project" value="InterPro"/>
</dbReference>
<evidence type="ECO:0000256" key="13">
    <source>
        <dbReference type="ARBA" id="ARBA00023242"/>
    </source>
</evidence>
<dbReference type="InterPro" id="IPR040883">
    <property type="entry name" value="FAS_meander"/>
</dbReference>
<dbReference type="GO" id="GO:0016297">
    <property type="term" value="F:fatty acyl-[ACP] hydrolase activity"/>
    <property type="evidence" value="ECO:0007669"/>
    <property type="project" value="UniProtKB-EC"/>
</dbReference>
<dbReference type="InterPro" id="IPR001227">
    <property type="entry name" value="Ac_transferase_dom_sf"/>
</dbReference>
<comment type="similarity">
    <text evidence="3">Belongs to the fungal fatty acid synthetase subunit beta family.</text>
</comment>
<dbReference type="Pfam" id="PF22235">
    <property type="entry name" value="FAS1_thioest_ins"/>
    <property type="match status" value="1"/>
</dbReference>
<keyword evidence="5" id="KW-0479">Metal-binding</keyword>
<keyword evidence="10" id="KW-0520">NAD</keyword>
<evidence type="ECO:0000256" key="19">
    <source>
        <dbReference type="ARBA" id="ARBA00048572"/>
    </source>
</evidence>
<dbReference type="InterPro" id="IPR039569">
    <property type="entry name" value="FAS1-like_DH_region"/>
</dbReference>
<comment type="catalytic activity">
    <reaction evidence="17">
        <text>holo-[ACP] + malonyl-CoA = malonyl-[ACP] + CoA</text>
        <dbReference type="Rhea" id="RHEA:41792"/>
        <dbReference type="Rhea" id="RHEA-COMP:9623"/>
        <dbReference type="Rhea" id="RHEA-COMP:9685"/>
        <dbReference type="ChEBI" id="CHEBI:57287"/>
        <dbReference type="ChEBI" id="CHEBI:57384"/>
        <dbReference type="ChEBI" id="CHEBI:64479"/>
        <dbReference type="ChEBI" id="CHEBI:78449"/>
        <dbReference type="EC" id="2.3.1.39"/>
    </reaction>
</comment>
<dbReference type="SUPFAM" id="SSF52151">
    <property type="entry name" value="FabD/lysophospholipase-like"/>
    <property type="match status" value="2"/>
</dbReference>
<keyword evidence="14" id="KW-0511">Multifunctional enzyme</keyword>
<dbReference type="PANTHER" id="PTHR10982:SF21">
    <property type="entry name" value="FATTY ACID SYNTHASE SUBUNIT BETA"/>
    <property type="match status" value="1"/>
</dbReference>
<dbReference type="GO" id="GO:0008270">
    <property type="term" value="F:zinc ion binding"/>
    <property type="evidence" value="ECO:0007669"/>
    <property type="project" value="InterPro"/>
</dbReference>
<evidence type="ECO:0000256" key="12">
    <source>
        <dbReference type="ARBA" id="ARBA00023163"/>
    </source>
</evidence>
<dbReference type="GO" id="GO:0004314">
    <property type="term" value="F:[acyl-carrier-protein] S-malonyltransferase activity"/>
    <property type="evidence" value="ECO:0007669"/>
    <property type="project" value="UniProtKB-EC"/>
</dbReference>
<organism evidence="23 24">
    <name type="scientific">Aspergillus arachidicola</name>
    <dbReference type="NCBI Taxonomy" id="656916"/>
    <lineage>
        <taxon>Eukaryota</taxon>
        <taxon>Fungi</taxon>
        <taxon>Dikarya</taxon>
        <taxon>Ascomycota</taxon>
        <taxon>Pezizomycotina</taxon>
        <taxon>Eurotiomycetes</taxon>
        <taxon>Eurotiomycetidae</taxon>
        <taxon>Eurotiales</taxon>
        <taxon>Aspergillaceae</taxon>
        <taxon>Aspergillus</taxon>
        <taxon>Aspergillus subgen. Circumdati</taxon>
    </lineage>
</organism>
<dbReference type="PROSITE" id="PS00463">
    <property type="entry name" value="ZN2_CY6_FUNGAL_1"/>
    <property type="match status" value="1"/>
</dbReference>
<dbReference type="GO" id="GO:0004313">
    <property type="term" value="F:[acyl-carrier-protein] S-acetyltransferase activity"/>
    <property type="evidence" value="ECO:0007669"/>
    <property type="project" value="UniProtKB-EC"/>
</dbReference>
<dbReference type="InterPro" id="IPR050830">
    <property type="entry name" value="Fungal_FAS"/>
</dbReference>
<keyword evidence="24" id="KW-1185">Reference proteome</keyword>
<dbReference type="Pfam" id="PF17951">
    <property type="entry name" value="FAS_meander"/>
    <property type="match status" value="1"/>
</dbReference>
<comment type="catalytic activity">
    <reaction evidence="19">
        <text>a 2,3-saturated acyl-[ACP] + NAD(+) = a (2E)-enoyl-[ACP] + NADH + H(+)</text>
        <dbReference type="Rhea" id="RHEA:10240"/>
        <dbReference type="Rhea" id="RHEA-COMP:9925"/>
        <dbReference type="Rhea" id="RHEA-COMP:9926"/>
        <dbReference type="ChEBI" id="CHEBI:15378"/>
        <dbReference type="ChEBI" id="CHEBI:57540"/>
        <dbReference type="ChEBI" id="CHEBI:57945"/>
        <dbReference type="ChEBI" id="CHEBI:78784"/>
        <dbReference type="ChEBI" id="CHEBI:78785"/>
        <dbReference type="EC" id="1.3.1.9"/>
    </reaction>
</comment>
<keyword evidence="9" id="KW-0805">Transcription regulation</keyword>
<keyword evidence="13" id="KW-0539">Nucleus</keyword>
<keyword evidence="7" id="KW-0521">NADP</keyword>
<evidence type="ECO:0000256" key="9">
    <source>
        <dbReference type="ARBA" id="ARBA00023015"/>
    </source>
</evidence>
<dbReference type="Gene3D" id="3.40.366.10">
    <property type="entry name" value="Malonyl-Coenzyme A Acyl Carrier Protein, domain 2"/>
    <property type="match status" value="3"/>
</dbReference>
<dbReference type="InterPro" id="IPR002539">
    <property type="entry name" value="MaoC-like_dom"/>
</dbReference>
<feature type="region of interest" description="Disordered" evidence="21">
    <location>
        <begin position="2651"/>
        <end position="2680"/>
    </location>
</feature>
<evidence type="ECO:0000256" key="7">
    <source>
        <dbReference type="ARBA" id="ARBA00022857"/>
    </source>
</evidence>
<sequence>MASTPSSGSYDLAIVTPTEDHSLRSFSLSQGNIQQTFLVSTQDGAFLDQQKASFLQSHSKDQSIFALIFEFLQFLLDEACPPAPLGAFLGAIESQCVGDANIHDLIVSEPEAKNIIRTYYRAHAVAGLNPRPAPSGLFSAVNNEAHRILMAFGGQGSTNLVCVDELAELYSLYQPLLEPLIASVAPALASLSREPSTLQHYLGREIDLYSWLTIPESRPDRAFTATAAVSFPIIGLLDMAHYYVLGKLLDSDSPKRLRSALQGLTGHSQGIIVAAAVAQADTWASFLAQAQWAIRLLFWMGYESHTAAPASPLSSAAIRDSIEYGEGSPSWLLSVRGLRSPALDALITDCNRRLPESEHLSIGLINTERNIVVAGSPRSLRGLCLRLREIEADDGQDQSRVPFHQRKPVVHHTFLPVSAPFHSSHLRAAADRVKERFPDASSPKVGDLLTAVYHTRTGQDMREMFSPSSNLIHALIEAVACETVDWPATLQVSCSKPPSHIVLLSSSRLSDLVSEIVDGRGVRIIAGTVLAPTDPTVLGGKAELLTAKPSQAPTPWAELFKARLVAGPDGRAILETRLSQLLQAPPIITAGMTPTTVHWDFVAAVMQAGYHVELAGGGYFDAAGMTTAIEKLAAHVPPGRGITCNLIYASPHSIAFQIPLIRSMIQRGIPIDGLTIGAGVPSLDVVNEWIQTLGIKHLSLKPGSIAAIYEVIEIAKKHPTFPIILQWTGGRGGGHHSCEDFHEPLLQTYRDIRRCSNLYLVVGSGFGQADQMHPYITGEWSLSFGRPVMPCDGILIGSRMMVAREAHTSPQAKELILAATGVADSEWEQSFKKPTGGVLTVQSEMGQPIHKLATRGVRLWHEMDKTIFSLPRDKRVAALNARKAEIIRRLSADFAKPWFGYNAAGDAVDLEDMTYTEVIARLIRLVYVSHQHRWIDPSYRQLVLDFTYRTLERVSNAIYATDKLDLSRPEQFVEQVQQLCPAATTRRLHPDDVRFFLTICKKRGRKPVNFIPALDEDFEYWFKKDSLWQSEDVDAIIDQDADRVCILQGPVAVQYSRRADQSAREILDEIHHGLADHFEEGPSQADGPSLAISEMVSARITVTENNSHRIIRPTSESLPSVEDWQAFLASQVTGGVRSAIIAEEVIRGSQRQANPLRRVLEPRTGQSIQIPLDGRDLRLVEDVKNRPLVHIKPSDDQEVAVDFYYYDFVETPGNLRFTYKFDSKSLSLIETLDGRDDRVKLFYAHLWLGRADLSYHQLSDVFEGEEITLSSDLHRHLHNALRHTVPDATASATTNTLPLEAAIIAAWKPLMEPLFVAGLQGDLLRLVHLSNSIRYTPGAAPLEVDDVVATKSQVRAVTIKETGKTISVEAQIFRSKALVATVTSDFFIKGSFSDYETTFSHQDEAATELKVQSAIDEALLRDREWFLLDDPTQSLIDKTLVFRLHTVTRWKDQSTFASLKTTGSIYTKHWNGTEQKVGTVVSEVLDCHGNPVIDFLQRKGTVVQEKVPLKHPGLIENGSRTIRLPLDNALYSSVSKDYNPIHTSSVFARFADLPGTITHGMYTAAVTRAVTECLAADGETGRLRSFSASFVGMVLPGDQLTVRIRHEAMCHGRMVLSVAAYREGTDEKVLQGEAEVEQRTSAYLFTGQGSQAQNMGMQLYESSAVARSVWDEVDRRLLDQYGWSILNVVRANPKQVTIHFRGARGRRIRDNYLAMRTETRMPDGSTRLEPILRDLTPKSESYTFFDSRGLLYATQFAQPAILLMEKAAFEDMKANGLVQEGAAFAGHSLGEYGVLASLVDFLPFEMMMSVVFYRGLVMQFTMERDSNGHTGFSMVAVSPKRVGKYFDEAMLRIVVDLIHRQSGKLLEIVNFNVEAEQYVCAGHVRNIYVLSGILDLLSQSATGPQLVASLRSASDPAITDVAKEIAVHLEKAPQLNNPTELKRGRATIPLQGIDVPFHSSHLRSGVSVYRRFLEERIQAENVQVDRLVGKFIPNVMGKPFAIDRPYLEEAATVTGNNTSSPACNQCRTRKIRCDRQQPKCSNCRRADVECDFATTPKRVDRTKQLLNDFSGVVARLDRVDNSLAKLSEQLQQQQPCRCSHSPVPSQVDNPWGAPEPAAIYTTYTPKSSSSCRSPHLMEVDSSEDGDAEIPNGDLVDFDQGGQRLLDYPAALSLFKNLQRQITRCLTKDVPPGSELWQVIAQQPGFKASLEFQLEQFPFGGLCHEPVIVSDHRPISTPPRYLLELSLDGFLRHINLHTPIFDDVSLGKAIDTHYQSLSAGTGDAWALTFTNIIILTVALDARVARATASHLVSMNDDMLPSFLKNCDRALADLNRFTAPCLINVQVLLTLALVAREFYGSVVFEKVCQAVCQVARSTGLHRAHGARSMRWEKLPERERLFWVVYTMDKQRAFLTGQPCDLYLFDSDIQLRSCGERAPFPLRLNAAYVHMMTIWEQIFINLYSSRAVLAGAADRSRQVQQLWGSLNEWNIKYHALLSSPILEKMSDLAPMQLELKYCFMVSQVLVHRCDRNARSQQRYRDPARSALKLIAQVAGDHRSITLARCAVLARMFRNYPLVAVHDLFSFCLTDGEPDSTEDGQLIHETRRHLELLHYADFPQAYFARLEVGLKWCTDMLDTIKDCLSRSAVAGDWGPIDGSSTGLSDRTPPQSRSSRPCPQTRGPH</sequence>
<comment type="catalytic activity">
    <reaction evidence="1">
        <text>a (3R)-hydroxyacyl-[ACP] = a (2E)-enoyl-[ACP] + H2O</text>
        <dbReference type="Rhea" id="RHEA:13097"/>
        <dbReference type="Rhea" id="RHEA-COMP:9925"/>
        <dbReference type="Rhea" id="RHEA-COMP:9945"/>
        <dbReference type="ChEBI" id="CHEBI:15377"/>
        <dbReference type="ChEBI" id="CHEBI:78784"/>
        <dbReference type="ChEBI" id="CHEBI:78827"/>
        <dbReference type="EC" id="4.2.1.59"/>
    </reaction>
</comment>
<evidence type="ECO:0000256" key="2">
    <source>
        <dbReference type="ARBA" id="ARBA00005179"/>
    </source>
</evidence>
<accession>A0A2G7FV86</accession>
<protein>
    <submittedName>
        <fullName evidence="23">Fatty acid synthase subunit beta</fullName>
    </submittedName>
</protein>
<evidence type="ECO:0000256" key="21">
    <source>
        <dbReference type="SAM" id="MobiDB-lite"/>
    </source>
</evidence>
<evidence type="ECO:0000256" key="15">
    <source>
        <dbReference type="ARBA" id="ARBA00033756"/>
    </source>
</evidence>
<dbReference type="Pfam" id="PF00698">
    <property type="entry name" value="Acyl_transf_1"/>
    <property type="match status" value="1"/>
</dbReference>
<evidence type="ECO:0000259" key="22">
    <source>
        <dbReference type="PROSITE" id="PS50048"/>
    </source>
</evidence>
<dbReference type="InterPro" id="IPR013565">
    <property type="entry name" value="Fas1/AflB-like_central"/>
</dbReference>
<dbReference type="GO" id="GO:0009893">
    <property type="term" value="P:positive regulation of metabolic process"/>
    <property type="evidence" value="ECO:0007669"/>
    <property type="project" value="UniProtKB-ARBA"/>
</dbReference>
<reference evidence="23 24" key="1">
    <citation type="submission" date="2017-05" db="EMBL/GenBank/DDBJ databases">
        <title>Genome sequence for an aflatoxigenic pathogen of Argentinian peanut, Aspergillus arachidicola.</title>
        <authorList>
            <person name="Moore G."/>
            <person name="Beltz S.B."/>
            <person name="Mack B.M."/>
        </authorList>
    </citation>
    <scope>NUCLEOTIDE SEQUENCE [LARGE SCALE GENOMIC DNA]</scope>
    <source>
        <strain evidence="23 24">CBS 117610</strain>
    </source>
</reference>
<dbReference type="InterPro" id="IPR001138">
    <property type="entry name" value="Zn2Cys6_DnaBD"/>
</dbReference>
<evidence type="ECO:0000313" key="23">
    <source>
        <dbReference type="EMBL" id="PIG84205.1"/>
    </source>
</evidence>
<dbReference type="InterPro" id="IPR016035">
    <property type="entry name" value="Acyl_Trfase/lysoPLipase"/>
</dbReference>